<dbReference type="AlphaFoldDB" id="A0A367ECY9"/>
<dbReference type="RefSeq" id="WP_114017594.1">
    <property type="nucleotide sequence ID" value="NZ_QOIM01000040.1"/>
</dbReference>
<accession>A0A367ECY9</accession>
<dbReference type="Gene3D" id="3.40.50.150">
    <property type="entry name" value="Vaccinia Virus protein VP39"/>
    <property type="match status" value="1"/>
</dbReference>
<dbReference type="GO" id="GO:0008168">
    <property type="term" value="F:methyltransferase activity"/>
    <property type="evidence" value="ECO:0007669"/>
    <property type="project" value="UniProtKB-KW"/>
</dbReference>
<evidence type="ECO:0000313" key="3">
    <source>
        <dbReference type="Proteomes" id="UP000253507"/>
    </source>
</evidence>
<evidence type="ECO:0000313" key="2">
    <source>
        <dbReference type="EMBL" id="RCG15928.1"/>
    </source>
</evidence>
<dbReference type="EMBL" id="QOIM01000040">
    <property type="protein sequence ID" value="RCG15928.1"/>
    <property type="molecule type" value="Genomic_DNA"/>
</dbReference>
<feature type="compositionally biased region" description="Basic residues" evidence="1">
    <location>
        <begin position="1"/>
        <end position="11"/>
    </location>
</feature>
<dbReference type="InterPro" id="IPR029063">
    <property type="entry name" value="SAM-dependent_MTases_sf"/>
</dbReference>
<comment type="caution">
    <text evidence="2">The sequence shown here is derived from an EMBL/GenBank/DDBJ whole genome shotgun (WGS) entry which is preliminary data.</text>
</comment>
<dbReference type="OrthoDB" id="4134439at2"/>
<dbReference type="SUPFAM" id="SSF53335">
    <property type="entry name" value="S-adenosyl-L-methionine-dependent methyltransferases"/>
    <property type="match status" value="1"/>
</dbReference>
<dbReference type="Pfam" id="PF04672">
    <property type="entry name" value="Methyltransf_19"/>
    <property type="match status" value="1"/>
</dbReference>
<protein>
    <submittedName>
        <fullName evidence="2">SAM-dependent methyltransferase</fullName>
    </submittedName>
</protein>
<dbReference type="PIRSF" id="PIRSF017393">
    <property type="entry name" value="MTase_SAV2177"/>
    <property type="match status" value="1"/>
</dbReference>
<dbReference type="InterPro" id="IPR006764">
    <property type="entry name" value="SAM_dep_MeTrfase_SAV2177_type"/>
</dbReference>
<name>A0A367ECY9_9ACTN</name>
<gene>
    <name evidence="2" type="ORF">DQ392_22995</name>
</gene>
<organism evidence="2 3">
    <name type="scientific">Streptomyces reniochalinae</name>
    <dbReference type="NCBI Taxonomy" id="2250578"/>
    <lineage>
        <taxon>Bacteria</taxon>
        <taxon>Bacillati</taxon>
        <taxon>Actinomycetota</taxon>
        <taxon>Actinomycetes</taxon>
        <taxon>Kitasatosporales</taxon>
        <taxon>Streptomycetaceae</taxon>
        <taxon>Streptomyces</taxon>
    </lineage>
</organism>
<keyword evidence="2" id="KW-0489">Methyltransferase</keyword>
<keyword evidence="3" id="KW-1185">Reference proteome</keyword>
<dbReference type="Proteomes" id="UP000253507">
    <property type="component" value="Unassembled WGS sequence"/>
</dbReference>
<feature type="compositionally biased region" description="Basic and acidic residues" evidence="1">
    <location>
        <begin position="12"/>
        <end position="26"/>
    </location>
</feature>
<feature type="region of interest" description="Disordered" evidence="1">
    <location>
        <begin position="1"/>
        <end position="26"/>
    </location>
</feature>
<keyword evidence="2" id="KW-0808">Transferase</keyword>
<dbReference type="GO" id="GO:0032259">
    <property type="term" value="P:methylation"/>
    <property type="evidence" value="ECO:0007669"/>
    <property type="project" value="UniProtKB-KW"/>
</dbReference>
<proteinExistence type="predicted"/>
<sequence length="293" mass="32704">MDRNGERRRRTERAARPPHSERDLGLDRHHSARIYDYFLGGKTNFPPDREVAEKLLAAFPGFRNAARANRAFMHRAARFLAERGIHQFLDIGTGIPTSPNLHEVVQAMAPRARVVYADNDPIVLAHARALLTGSAEGRTAYVDADITRPDSILHSAQVRETLDLDRPVALCLVGLLHYITDEHDAHGIVRHLVEAIPAGSYVVLSQCTPDFAPEEWEQAMEVYKMDGGSAQVRPKEEFARFFEGLDLVEPGIEVPHRWHPDQDTSQVVNLPPHDPGDATDALVSMWAGVARKP</sequence>
<reference evidence="2 3" key="1">
    <citation type="submission" date="2018-06" db="EMBL/GenBank/DDBJ databases">
        <title>Streptomyces reniochalinae sp. nov. and Streptomyces diacarnus sp. nov. from marine sponges.</title>
        <authorList>
            <person name="Li L."/>
        </authorList>
    </citation>
    <scope>NUCLEOTIDE SEQUENCE [LARGE SCALE GENOMIC DNA]</scope>
    <source>
        <strain evidence="2 3">LHW50302</strain>
    </source>
</reference>
<evidence type="ECO:0000256" key="1">
    <source>
        <dbReference type="SAM" id="MobiDB-lite"/>
    </source>
</evidence>